<dbReference type="HAMAP" id="MF_00374">
    <property type="entry name" value="Ribosomal_uL29"/>
    <property type="match status" value="1"/>
</dbReference>
<dbReference type="InterPro" id="IPR001854">
    <property type="entry name" value="Ribosomal_uL29"/>
</dbReference>
<evidence type="ECO:0000256" key="5">
    <source>
        <dbReference type="HAMAP-Rule" id="MF_00374"/>
    </source>
</evidence>
<sequence length="109" mass="12260">MKTKELKDQVKGLSVEELVARLADAEKNLENLKFAHAVSPIENPLQIRTERRTIALLKTELHAKVTEIVKEQLKAENVTLETAREFLAKNSFAAPVNLAMVKKLISQIN</sequence>
<dbReference type="RefSeq" id="WP_211323900.1">
    <property type="nucleotide sequence ID" value="NZ_QGDO01000006.1"/>
</dbReference>
<accession>A0A315Z837</accession>
<protein>
    <recommendedName>
        <fullName evidence="4 5">Large ribosomal subunit protein uL29</fullName>
    </recommendedName>
</protein>
<dbReference type="Proteomes" id="UP000245535">
    <property type="component" value="Unassembled WGS sequence"/>
</dbReference>
<comment type="similarity">
    <text evidence="1 5">Belongs to the universal ribosomal protein uL29 family.</text>
</comment>
<dbReference type="EMBL" id="QGDO01000006">
    <property type="protein sequence ID" value="PWJ39350.1"/>
    <property type="molecule type" value="Genomic_DNA"/>
</dbReference>
<dbReference type="GO" id="GO:0003735">
    <property type="term" value="F:structural constituent of ribosome"/>
    <property type="evidence" value="ECO:0007669"/>
    <property type="project" value="InterPro"/>
</dbReference>
<dbReference type="NCBIfam" id="TIGR00012">
    <property type="entry name" value="L29"/>
    <property type="match status" value="1"/>
</dbReference>
<dbReference type="SUPFAM" id="SSF46561">
    <property type="entry name" value="Ribosomal protein L29 (L29p)"/>
    <property type="match status" value="1"/>
</dbReference>
<evidence type="ECO:0000256" key="2">
    <source>
        <dbReference type="ARBA" id="ARBA00022980"/>
    </source>
</evidence>
<dbReference type="InterPro" id="IPR036049">
    <property type="entry name" value="Ribosomal_uL29_sf"/>
</dbReference>
<organism evidence="6 7">
    <name type="scientific">Sediminitomix flava</name>
    <dbReference type="NCBI Taxonomy" id="379075"/>
    <lineage>
        <taxon>Bacteria</taxon>
        <taxon>Pseudomonadati</taxon>
        <taxon>Bacteroidota</taxon>
        <taxon>Cytophagia</taxon>
        <taxon>Cytophagales</taxon>
        <taxon>Flammeovirgaceae</taxon>
        <taxon>Sediminitomix</taxon>
    </lineage>
</organism>
<dbReference type="Gene3D" id="1.10.287.310">
    <property type="match status" value="1"/>
</dbReference>
<keyword evidence="2 5" id="KW-0689">Ribosomal protein</keyword>
<evidence type="ECO:0000256" key="3">
    <source>
        <dbReference type="ARBA" id="ARBA00023274"/>
    </source>
</evidence>
<reference evidence="6 7" key="1">
    <citation type="submission" date="2018-03" db="EMBL/GenBank/DDBJ databases">
        <title>Genomic Encyclopedia of Archaeal and Bacterial Type Strains, Phase II (KMG-II): from individual species to whole genera.</title>
        <authorList>
            <person name="Goeker M."/>
        </authorList>
    </citation>
    <scope>NUCLEOTIDE SEQUENCE [LARGE SCALE GENOMIC DNA]</scope>
    <source>
        <strain evidence="6 7">DSM 28229</strain>
    </source>
</reference>
<evidence type="ECO:0000256" key="1">
    <source>
        <dbReference type="ARBA" id="ARBA00009254"/>
    </source>
</evidence>
<dbReference type="GO" id="GO:0005840">
    <property type="term" value="C:ribosome"/>
    <property type="evidence" value="ECO:0007669"/>
    <property type="project" value="UniProtKB-KW"/>
</dbReference>
<dbReference type="CDD" id="cd00427">
    <property type="entry name" value="Ribosomal_L29_HIP"/>
    <property type="match status" value="1"/>
</dbReference>
<evidence type="ECO:0000313" key="6">
    <source>
        <dbReference type="EMBL" id="PWJ39350.1"/>
    </source>
</evidence>
<dbReference type="AlphaFoldDB" id="A0A315Z837"/>
<comment type="caution">
    <text evidence="6">The sequence shown here is derived from an EMBL/GenBank/DDBJ whole genome shotgun (WGS) entry which is preliminary data.</text>
</comment>
<evidence type="ECO:0000313" key="7">
    <source>
        <dbReference type="Proteomes" id="UP000245535"/>
    </source>
</evidence>
<proteinExistence type="inferred from homology"/>
<keyword evidence="3 5" id="KW-0687">Ribonucleoprotein</keyword>
<dbReference type="GO" id="GO:1990904">
    <property type="term" value="C:ribonucleoprotein complex"/>
    <property type="evidence" value="ECO:0007669"/>
    <property type="project" value="UniProtKB-KW"/>
</dbReference>
<dbReference type="Pfam" id="PF00831">
    <property type="entry name" value="Ribosomal_L29"/>
    <property type="match status" value="1"/>
</dbReference>
<name>A0A315Z837_SEDFL</name>
<gene>
    <name evidence="5" type="primary">rpmC</name>
    <name evidence="6" type="ORF">BC781_106251</name>
</gene>
<dbReference type="GO" id="GO:0006412">
    <property type="term" value="P:translation"/>
    <property type="evidence" value="ECO:0007669"/>
    <property type="project" value="UniProtKB-UniRule"/>
</dbReference>
<keyword evidence="7" id="KW-1185">Reference proteome</keyword>
<evidence type="ECO:0000256" key="4">
    <source>
        <dbReference type="ARBA" id="ARBA00035204"/>
    </source>
</evidence>